<accession>A0A835SZC3</accession>
<dbReference type="Pfam" id="PF08282">
    <property type="entry name" value="Hydrolase_3"/>
    <property type="match status" value="1"/>
</dbReference>
<dbReference type="InterPro" id="IPR023091">
    <property type="entry name" value="MetalPrtase_cat_dom_sf_prd"/>
</dbReference>
<dbReference type="PROSITE" id="PS01306">
    <property type="entry name" value="UPF0054"/>
    <property type="match status" value="1"/>
</dbReference>
<dbReference type="GO" id="GO:0004519">
    <property type="term" value="F:endonuclease activity"/>
    <property type="evidence" value="ECO:0007669"/>
    <property type="project" value="UniProtKB-KW"/>
</dbReference>
<feature type="region of interest" description="Disordered" evidence="8">
    <location>
        <begin position="25"/>
        <end position="77"/>
    </location>
</feature>
<dbReference type="InterPro" id="IPR023214">
    <property type="entry name" value="HAD_sf"/>
</dbReference>
<evidence type="ECO:0000256" key="3">
    <source>
        <dbReference type="ARBA" id="ARBA00022722"/>
    </source>
</evidence>
<feature type="region of interest" description="Disordered" evidence="8">
    <location>
        <begin position="283"/>
        <end position="430"/>
    </location>
</feature>
<feature type="compositionally biased region" description="Gly residues" evidence="8">
    <location>
        <begin position="400"/>
        <end position="425"/>
    </location>
</feature>
<dbReference type="Gene3D" id="3.30.1240.10">
    <property type="match status" value="1"/>
</dbReference>
<keyword evidence="7" id="KW-0862">Zinc</keyword>
<dbReference type="InterPro" id="IPR002036">
    <property type="entry name" value="YbeY"/>
</dbReference>
<dbReference type="GO" id="GO:0006364">
    <property type="term" value="P:rRNA processing"/>
    <property type="evidence" value="ECO:0007669"/>
    <property type="project" value="InterPro"/>
</dbReference>
<dbReference type="PROSITE" id="PS01228">
    <property type="entry name" value="COF_1"/>
    <property type="match status" value="1"/>
</dbReference>
<dbReference type="PANTHER" id="PTHR46986">
    <property type="entry name" value="ENDORIBONUCLEASE YBEY, CHLOROPLASTIC"/>
    <property type="match status" value="1"/>
</dbReference>
<comment type="similarity">
    <text evidence="2">Belongs to the endoribonuclease YbeY family.</text>
</comment>
<evidence type="ECO:0000256" key="1">
    <source>
        <dbReference type="ARBA" id="ARBA00001947"/>
    </source>
</evidence>
<dbReference type="NCBIfam" id="TIGR00043">
    <property type="entry name" value="rRNA maturation RNase YbeY"/>
    <property type="match status" value="1"/>
</dbReference>
<proteinExistence type="inferred from homology"/>
<dbReference type="InterPro" id="IPR020549">
    <property type="entry name" value="YbeY_CS"/>
</dbReference>
<keyword evidence="5" id="KW-0255">Endonuclease</keyword>
<evidence type="ECO:0000256" key="8">
    <source>
        <dbReference type="SAM" id="MobiDB-lite"/>
    </source>
</evidence>
<keyword evidence="6" id="KW-0378">Hydrolase</keyword>
<name>A0A835SZC3_CHLIN</name>
<dbReference type="GO" id="GO:0046872">
    <property type="term" value="F:metal ion binding"/>
    <property type="evidence" value="ECO:0007669"/>
    <property type="project" value="UniProtKB-KW"/>
</dbReference>
<organism evidence="9 10">
    <name type="scientific">Chlamydomonas incerta</name>
    <dbReference type="NCBI Taxonomy" id="51695"/>
    <lineage>
        <taxon>Eukaryota</taxon>
        <taxon>Viridiplantae</taxon>
        <taxon>Chlorophyta</taxon>
        <taxon>core chlorophytes</taxon>
        <taxon>Chlorophyceae</taxon>
        <taxon>CS clade</taxon>
        <taxon>Chlamydomonadales</taxon>
        <taxon>Chlamydomonadaceae</taxon>
        <taxon>Chlamydomonas</taxon>
    </lineage>
</organism>
<comment type="cofactor">
    <cofactor evidence="1">
        <name>Zn(2+)</name>
        <dbReference type="ChEBI" id="CHEBI:29105"/>
    </cofactor>
</comment>
<feature type="compositionally biased region" description="Gly residues" evidence="8">
    <location>
        <begin position="360"/>
        <end position="389"/>
    </location>
</feature>
<evidence type="ECO:0000256" key="5">
    <source>
        <dbReference type="ARBA" id="ARBA00022759"/>
    </source>
</evidence>
<dbReference type="Proteomes" id="UP000650467">
    <property type="component" value="Unassembled WGS sequence"/>
</dbReference>
<dbReference type="SUPFAM" id="SSF56784">
    <property type="entry name" value="HAD-like"/>
    <property type="match status" value="1"/>
</dbReference>
<dbReference type="OrthoDB" id="27226at2759"/>
<evidence type="ECO:0000256" key="2">
    <source>
        <dbReference type="ARBA" id="ARBA00010875"/>
    </source>
</evidence>
<evidence type="ECO:0000256" key="4">
    <source>
        <dbReference type="ARBA" id="ARBA00022723"/>
    </source>
</evidence>
<sequence length="821" mass="81860">MRLLAGPSGLRQLTTRTKFLACRPHGAWPQHPALGSPRHPSSPQPVPCAASASSSSGPAAPASSGPSSGPGDEEGGIRFVYEPPRRFVLAALRKKRQGPPTTAKTKVDLLIEGNPLARSPSRVDSLAEALEVDAAAALRRMLERKGEQKAAQGWKMPRVACLSLVLCDDGHIRHLNSLHRGKDAPTDVLSFELGDELDYRVHLPVKLMGDLVVSLDTAERQARERGHSLLDECRILLVHGLLHLAGWDHERGEQEHEAMAAEERALLAELGWRGAGLITAAEEEAAREEAAEAAQPPAAARKGQEQREGEAEGERKGKEGKGGAARGSRGIAAGPGAGSLWQQIAGGDEAGGEQEPGAAAAGGGRRGGKQGGAGGGGGGGGGGGKGQAGGRPAPPPPQSKGGGGGGGGSGRGGGGGGGSSSGRRGGAARALGTSAASTSAAIAATSTCSCSSGSSWATASLAPRRAGIIGLGSSRSLAVAHAAASPSGGSSSSSSSSTEAAATSTCVTDASPPACTSAPAASLASSSSSSSSGKRRRTRDIAIVALDLDGTLLNSRSRILPSSVSAIRAAAAAGVTVVAATGKARPAALAAAAAAGLAEPGLLVWPEGPGVFLQGLAVHGRGGRMLSDAVLPAAVVRAAFDYSAAAGTPLCAFLGDTCATTAALGLTPELRSLHETYYEPLAQVYSGAEELLEAAAASGGVRKLLFMTDPAAVSQRLIPHWEAALAGSGAETMQAVPNMLEVVPTGVNKWGGVSLLLEHLGLPPSALMAVGDGGNDLQMVAGAGLGVAMGNAVPAVKAAAGAVVAGHDHDGVAEAFERFVL</sequence>
<evidence type="ECO:0000256" key="7">
    <source>
        <dbReference type="ARBA" id="ARBA00022833"/>
    </source>
</evidence>
<keyword evidence="4" id="KW-0479">Metal-binding</keyword>
<gene>
    <name evidence="9" type="ORF">HXX76_010805</name>
</gene>
<feature type="compositionally biased region" description="Low complexity" evidence="8">
    <location>
        <begin position="47"/>
        <end position="70"/>
    </location>
</feature>
<keyword evidence="10" id="KW-1185">Reference proteome</keyword>
<reference evidence="9" key="1">
    <citation type="journal article" date="2020" name="bioRxiv">
        <title>Comparative genomics of Chlamydomonas.</title>
        <authorList>
            <person name="Craig R.J."/>
            <person name="Hasan A.R."/>
            <person name="Ness R.W."/>
            <person name="Keightley P.D."/>
        </authorList>
    </citation>
    <scope>NUCLEOTIDE SEQUENCE</scope>
    <source>
        <strain evidence="9">SAG 7.73</strain>
    </source>
</reference>
<dbReference type="EMBL" id="JAEHOC010000030">
    <property type="protein sequence ID" value="KAG2429570.1"/>
    <property type="molecule type" value="Genomic_DNA"/>
</dbReference>
<evidence type="ECO:0000313" key="10">
    <source>
        <dbReference type="Proteomes" id="UP000650467"/>
    </source>
</evidence>
<dbReference type="HAMAP" id="MF_00009">
    <property type="entry name" value="Endoribonucl_YbeY"/>
    <property type="match status" value="1"/>
</dbReference>
<feature type="compositionally biased region" description="Basic and acidic residues" evidence="8">
    <location>
        <begin position="302"/>
        <end position="321"/>
    </location>
</feature>
<dbReference type="Gene3D" id="3.40.390.30">
    <property type="entry name" value="Metalloproteases ('zincins'), catalytic domain"/>
    <property type="match status" value="1"/>
</dbReference>
<dbReference type="AlphaFoldDB" id="A0A835SZC3"/>
<protein>
    <submittedName>
        <fullName evidence="9">Uncharacterized protein</fullName>
    </submittedName>
</protein>
<dbReference type="PANTHER" id="PTHR46986:SF1">
    <property type="entry name" value="ENDORIBONUCLEASE YBEY, CHLOROPLASTIC"/>
    <property type="match status" value="1"/>
</dbReference>
<evidence type="ECO:0000313" key="9">
    <source>
        <dbReference type="EMBL" id="KAG2429570.1"/>
    </source>
</evidence>
<comment type="caution">
    <text evidence="9">The sequence shown here is derived from an EMBL/GenBank/DDBJ whole genome shotgun (WGS) entry which is preliminary data.</text>
</comment>
<keyword evidence="3" id="KW-0540">Nuclease</keyword>
<feature type="compositionally biased region" description="Low complexity" evidence="8">
    <location>
        <begin position="292"/>
        <end position="301"/>
    </location>
</feature>
<dbReference type="GO" id="GO:0004222">
    <property type="term" value="F:metalloendopeptidase activity"/>
    <property type="evidence" value="ECO:0007669"/>
    <property type="project" value="InterPro"/>
</dbReference>
<dbReference type="SUPFAM" id="SSF55486">
    <property type="entry name" value="Metalloproteases ('zincins'), catalytic domain"/>
    <property type="match status" value="1"/>
</dbReference>
<evidence type="ECO:0000256" key="6">
    <source>
        <dbReference type="ARBA" id="ARBA00022801"/>
    </source>
</evidence>
<dbReference type="Gene3D" id="3.40.50.1000">
    <property type="entry name" value="HAD superfamily/HAD-like"/>
    <property type="match status" value="1"/>
</dbReference>
<dbReference type="InterPro" id="IPR036412">
    <property type="entry name" value="HAD-like_sf"/>
</dbReference>
<dbReference type="Pfam" id="PF02130">
    <property type="entry name" value="YbeY"/>
    <property type="match status" value="1"/>
</dbReference>